<dbReference type="EMBL" id="FMYK01000001">
    <property type="protein sequence ID" value="SDB87031.1"/>
    <property type="molecule type" value="Genomic_DNA"/>
</dbReference>
<accession>A0A1G6GYJ5</accession>
<sequence>MKQNRQLSRSRLCLNYFSSRPSLKATALCAILVPLSLNAYQGLHIKSDLSAPQDQAQNASATQYATEHQATETTLRNGNVLTVVAVQGPTTVFQQDGFTHGFGYDLARSYAKSMDLRLELKTVKDNATALSWVKQGKAEFALTTASVAAIENARLTAVEGSCGAQPILEKYGLDTNFSWVFKSAEDPMTATASGHLCQSKNTGTLQQLASFYDQQYIKDSDLQKIDRDLQKRLPIYQASFKQSAKQHDLDWHFLAAIGYQESYLRPESVSPTGVRGVMMLTSSTAKAMGVTDRTDARQSIQGGAKYMQLMLDEFDDVPYPDRNWYALVAYNMGPGAVQGIQKRLKNQGKNPNQWVNLYNYLERNQASNGRYRQALQYVKRIRVYTEHIKQTELARL</sequence>
<name>A0A1G6GYJ5_9GAMM</name>
<dbReference type="OrthoDB" id="9815002at2"/>
<evidence type="ECO:0000256" key="1">
    <source>
        <dbReference type="ARBA" id="ARBA00007734"/>
    </source>
</evidence>
<dbReference type="InterPro" id="IPR008258">
    <property type="entry name" value="Transglycosylase_SLT_dom_1"/>
</dbReference>
<dbReference type="RefSeq" id="WP_092615621.1">
    <property type="nucleotide sequence ID" value="NZ_FMYK01000001.1"/>
</dbReference>
<dbReference type="PANTHER" id="PTHR37423:SF2">
    <property type="entry name" value="MEMBRANE-BOUND LYTIC MUREIN TRANSGLYCOSYLASE C"/>
    <property type="match status" value="1"/>
</dbReference>
<dbReference type="PANTHER" id="PTHR37423">
    <property type="entry name" value="SOLUBLE LYTIC MUREIN TRANSGLYCOSYLASE-RELATED"/>
    <property type="match status" value="1"/>
</dbReference>
<dbReference type="Proteomes" id="UP000242317">
    <property type="component" value="Unassembled WGS sequence"/>
</dbReference>
<dbReference type="Gene3D" id="3.40.190.10">
    <property type="entry name" value="Periplasmic binding protein-like II"/>
    <property type="match status" value="1"/>
</dbReference>
<keyword evidence="4" id="KW-1185">Reference proteome</keyword>
<protein>
    <submittedName>
        <fullName evidence="3">Transglycosylase SLT domain-containing protein</fullName>
    </submittedName>
</protein>
<dbReference type="SUPFAM" id="SSF53955">
    <property type="entry name" value="Lysozyme-like"/>
    <property type="match status" value="1"/>
</dbReference>
<dbReference type="GO" id="GO:0016020">
    <property type="term" value="C:membrane"/>
    <property type="evidence" value="ECO:0007669"/>
    <property type="project" value="InterPro"/>
</dbReference>
<evidence type="ECO:0000259" key="2">
    <source>
        <dbReference type="Pfam" id="PF01464"/>
    </source>
</evidence>
<dbReference type="PROSITE" id="PS00922">
    <property type="entry name" value="TRANSGLYCOSYLASE"/>
    <property type="match status" value="1"/>
</dbReference>
<comment type="similarity">
    <text evidence="1">Belongs to the transglycosylase Slt family.</text>
</comment>
<dbReference type="SUPFAM" id="SSF53850">
    <property type="entry name" value="Periplasmic binding protein-like II"/>
    <property type="match status" value="1"/>
</dbReference>
<dbReference type="Gene3D" id="1.10.530.10">
    <property type="match status" value="1"/>
</dbReference>
<dbReference type="InterPro" id="IPR000189">
    <property type="entry name" value="Transglyc_AS"/>
</dbReference>
<evidence type="ECO:0000313" key="4">
    <source>
        <dbReference type="Proteomes" id="UP000242317"/>
    </source>
</evidence>
<gene>
    <name evidence="3" type="ORF">SAMN05421749_101566</name>
</gene>
<dbReference type="InterPro" id="IPR023346">
    <property type="entry name" value="Lysozyme-like_dom_sf"/>
</dbReference>
<feature type="domain" description="Transglycosylase SLT" evidence="2">
    <location>
        <begin position="240"/>
        <end position="350"/>
    </location>
</feature>
<organism evidence="3 4">
    <name type="scientific">Acinetobacter marinus</name>
    <dbReference type="NCBI Taxonomy" id="281375"/>
    <lineage>
        <taxon>Bacteria</taxon>
        <taxon>Pseudomonadati</taxon>
        <taxon>Pseudomonadota</taxon>
        <taxon>Gammaproteobacteria</taxon>
        <taxon>Moraxellales</taxon>
        <taxon>Moraxellaceae</taxon>
        <taxon>Acinetobacter</taxon>
    </lineage>
</organism>
<dbReference type="CDD" id="cd13403">
    <property type="entry name" value="MLTF-like"/>
    <property type="match status" value="1"/>
</dbReference>
<reference evidence="4" key="1">
    <citation type="submission" date="2016-09" db="EMBL/GenBank/DDBJ databases">
        <authorList>
            <person name="Varghese N."/>
            <person name="Submissions S."/>
        </authorList>
    </citation>
    <scope>NUCLEOTIDE SEQUENCE [LARGE SCALE GENOMIC DNA]</scope>
    <source>
        <strain evidence="4">ANC 3699</strain>
    </source>
</reference>
<proteinExistence type="inferred from homology"/>
<dbReference type="GO" id="GO:0000270">
    <property type="term" value="P:peptidoglycan metabolic process"/>
    <property type="evidence" value="ECO:0007669"/>
    <property type="project" value="InterPro"/>
</dbReference>
<dbReference type="Pfam" id="PF01464">
    <property type="entry name" value="SLT"/>
    <property type="match status" value="1"/>
</dbReference>
<dbReference type="GO" id="GO:0008933">
    <property type="term" value="F:peptidoglycan lytic transglycosylase activity"/>
    <property type="evidence" value="ECO:0007669"/>
    <property type="project" value="InterPro"/>
</dbReference>
<evidence type="ECO:0000313" key="3">
    <source>
        <dbReference type="EMBL" id="SDB87031.1"/>
    </source>
</evidence>
<dbReference type="AlphaFoldDB" id="A0A1G6GYJ5"/>